<dbReference type="PRINTS" id="PR01415">
    <property type="entry name" value="ANKYRIN"/>
</dbReference>
<name>A0A7J8KCI1_ROUAE</name>
<dbReference type="EMBL" id="JACASE010000001">
    <property type="protein sequence ID" value="KAF6506538.1"/>
    <property type="molecule type" value="Genomic_DNA"/>
</dbReference>
<keyword evidence="3" id="KW-1185">Reference proteome</keyword>
<keyword evidence="1" id="KW-0040">ANK repeat</keyword>
<dbReference type="Gene3D" id="1.25.40.20">
    <property type="entry name" value="Ankyrin repeat-containing domain"/>
    <property type="match status" value="1"/>
</dbReference>
<dbReference type="PROSITE" id="PS50088">
    <property type="entry name" value="ANK_REPEAT"/>
    <property type="match status" value="2"/>
</dbReference>
<dbReference type="PANTHER" id="PTHR24202">
    <property type="entry name" value="E3 UBIQUITIN-PROTEIN LIGASE MIB2"/>
    <property type="match status" value="1"/>
</dbReference>
<feature type="repeat" description="ANK" evidence="1">
    <location>
        <begin position="140"/>
        <end position="172"/>
    </location>
</feature>
<protein>
    <submittedName>
        <fullName evidence="2">Mindbomb E3 ubiquitin protein ligase 2</fullName>
    </submittedName>
</protein>
<gene>
    <name evidence="2" type="ORF">HJG63_013300</name>
</gene>
<reference evidence="2 3" key="1">
    <citation type="journal article" date="2020" name="Nature">
        <title>Six reference-quality genomes reveal evolution of bat adaptations.</title>
        <authorList>
            <person name="Jebb D."/>
            <person name="Huang Z."/>
            <person name="Pippel M."/>
            <person name="Hughes G.M."/>
            <person name="Lavrichenko K."/>
            <person name="Devanna P."/>
            <person name="Winkler S."/>
            <person name="Jermiin L.S."/>
            <person name="Skirmuntt E.C."/>
            <person name="Katzourakis A."/>
            <person name="Burkitt-Gray L."/>
            <person name="Ray D.A."/>
            <person name="Sullivan K.A.M."/>
            <person name="Roscito J.G."/>
            <person name="Kirilenko B.M."/>
            <person name="Davalos L.M."/>
            <person name="Corthals A.P."/>
            <person name="Power M.L."/>
            <person name="Jones G."/>
            <person name="Ransome R.D."/>
            <person name="Dechmann D.K.N."/>
            <person name="Locatelli A.G."/>
            <person name="Puechmaille S.J."/>
            <person name="Fedrigo O."/>
            <person name="Jarvis E.D."/>
            <person name="Hiller M."/>
            <person name="Vernes S.C."/>
            <person name="Myers E.W."/>
            <person name="Teeling E.C."/>
        </authorList>
    </citation>
    <scope>NUCLEOTIDE SEQUENCE [LARGE SCALE GENOMIC DNA]</scope>
    <source>
        <strain evidence="2">MRouAeg1</strain>
        <tissue evidence="2">Muscle</tissue>
    </source>
</reference>
<feature type="repeat" description="ANK" evidence="1">
    <location>
        <begin position="106"/>
        <end position="130"/>
    </location>
</feature>
<proteinExistence type="predicted"/>
<dbReference type="GO" id="GO:0016567">
    <property type="term" value="P:protein ubiquitination"/>
    <property type="evidence" value="ECO:0007669"/>
    <property type="project" value="TreeGrafter"/>
</dbReference>
<dbReference type="Pfam" id="PF00023">
    <property type="entry name" value="Ank"/>
    <property type="match status" value="1"/>
</dbReference>
<dbReference type="Proteomes" id="UP000593571">
    <property type="component" value="Unassembled WGS sequence"/>
</dbReference>
<organism evidence="2 3">
    <name type="scientific">Rousettus aegyptiacus</name>
    <name type="common">Egyptian fruit bat</name>
    <name type="synonym">Pteropus aegyptiacus</name>
    <dbReference type="NCBI Taxonomy" id="9407"/>
    <lineage>
        <taxon>Eukaryota</taxon>
        <taxon>Metazoa</taxon>
        <taxon>Chordata</taxon>
        <taxon>Craniata</taxon>
        <taxon>Vertebrata</taxon>
        <taxon>Euteleostomi</taxon>
        <taxon>Mammalia</taxon>
        <taxon>Eutheria</taxon>
        <taxon>Laurasiatheria</taxon>
        <taxon>Chiroptera</taxon>
        <taxon>Yinpterochiroptera</taxon>
        <taxon>Pteropodoidea</taxon>
        <taxon>Pteropodidae</taxon>
        <taxon>Rousettinae</taxon>
        <taxon>Rousettus</taxon>
    </lineage>
</organism>
<evidence type="ECO:0000313" key="2">
    <source>
        <dbReference type="EMBL" id="KAF6506538.1"/>
    </source>
</evidence>
<dbReference type="Pfam" id="PF13637">
    <property type="entry name" value="Ank_4"/>
    <property type="match status" value="1"/>
</dbReference>
<evidence type="ECO:0000313" key="3">
    <source>
        <dbReference type="Proteomes" id="UP000593571"/>
    </source>
</evidence>
<accession>A0A7J8KCI1</accession>
<comment type="caution">
    <text evidence="2">The sequence shown here is derived from an EMBL/GenBank/DDBJ whole genome shotgun (WGS) entry which is preliminary data.</text>
</comment>
<dbReference type="SMART" id="SM00248">
    <property type="entry name" value="ANK"/>
    <property type="match status" value="3"/>
</dbReference>
<dbReference type="GO" id="GO:0005737">
    <property type="term" value="C:cytoplasm"/>
    <property type="evidence" value="ECO:0007669"/>
    <property type="project" value="TreeGrafter"/>
</dbReference>
<sequence length="267" mass="28352">MPMPTHRCTVPSQRAPVPVALWRSSPQCQASTSRPPTAKASPCCTTLPSRATCCEFGAGTQLAARLLQTPGHSGDAPSPATSPCSHRAVRRVLARARQLVDAKKEDGFTALHLAALNNHWEVAQTLIREGRCDVNVRNHKLQSALHLAVRQAHVRLVLLLVDAGCSVNAEDEEGDTALHVALRHHQLLPLAADGAGGDPGPLQLLSRLQASGLPSCAELTVSKAVACYLALEGADVSYANHRGLSPLDLVAEGHVLKALQGCAQRFR</sequence>
<dbReference type="AlphaFoldDB" id="A0A7J8KCI1"/>
<dbReference type="PROSITE" id="PS50297">
    <property type="entry name" value="ANK_REP_REGION"/>
    <property type="match status" value="2"/>
</dbReference>
<dbReference type="SUPFAM" id="SSF48403">
    <property type="entry name" value="Ankyrin repeat"/>
    <property type="match status" value="1"/>
</dbReference>
<dbReference type="InterPro" id="IPR036770">
    <property type="entry name" value="Ankyrin_rpt-contain_sf"/>
</dbReference>
<dbReference type="InterPro" id="IPR002110">
    <property type="entry name" value="Ankyrin_rpt"/>
</dbReference>
<evidence type="ECO:0000256" key="1">
    <source>
        <dbReference type="PROSITE-ProRule" id="PRU00023"/>
    </source>
</evidence>
<dbReference type="PANTHER" id="PTHR24202:SF4">
    <property type="entry name" value="E3 UBIQUITIN-PROTEIN LIGASE MIB2-RELATED"/>
    <property type="match status" value="1"/>
</dbReference>